<dbReference type="PANTHER" id="PTHR11792:SF17">
    <property type="entry name" value="KURTZ ARRESTIN"/>
    <property type="match status" value="1"/>
</dbReference>
<dbReference type="Proteomes" id="UP001626550">
    <property type="component" value="Unassembled WGS sequence"/>
</dbReference>
<gene>
    <name evidence="4" type="primary">ARRB1_1</name>
    <name evidence="4" type="ORF">Ciccas_001489</name>
</gene>
<dbReference type="EMBL" id="JBJKFK010000098">
    <property type="protein sequence ID" value="KAL3319828.1"/>
    <property type="molecule type" value="Genomic_DNA"/>
</dbReference>
<dbReference type="Gene3D" id="2.60.40.840">
    <property type="match status" value="2"/>
</dbReference>
<proteinExistence type="inferred from homology"/>
<feature type="domain" description="Arrestin C-terminal-like" evidence="3">
    <location>
        <begin position="246"/>
        <end position="329"/>
    </location>
</feature>
<sequence length="365" mass="41606">MNEFEADEFPKSGTRVFKKCSHTGKITVYLSKRDFYTHETHVDPIEGVILVDPDIIQLKKPIYCQILAAFRYGREDLDVLGLTFRKYLYLSTVQVYPPVVVPNIQGLINSGPLPSLSVSLNDKKCANRKNDQIEKQFSAPSSYRNLTKLQERLIKKLGANAFPFYFEVPKETPASVTLQPGNHDDGKPCGVDYELRTYIGHEVEEKTQKRNSVCLMIRKFSFSSEKVNNNLPIPRANMTKDFLMCPGHISLQMSLEKSNYFHGENISVNVKVDNRLNRAVKKIKLSVVQIADIMLFSRTMYKCAVEELETEEGLPILPFTDGWSRQYNLCPLLAKNRDKQGLALDGKLKNEDTNLASSTLAKWLW</sequence>
<dbReference type="PRINTS" id="PR00309">
    <property type="entry name" value="ARRESTIN"/>
</dbReference>
<dbReference type="Gene3D" id="2.60.40.640">
    <property type="match status" value="1"/>
</dbReference>
<dbReference type="PANTHER" id="PTHR11792">
    <property type="entry name" value="ARRESTIN"/>
    <property type="match status" value="1"/>
</dbReference>
<dbReference type="InterPro" id="IPR014752">
    <property type="entry name" value="Arrestin-like_C"/>
</dbReference>
<dbReference type="InterPro" id="IPR011022">
    <property type="entry name" value="Arrestin_C-like"/>
</dbReference>
<accession>A0ABD2QK73</accession>
<reference evidence="4 5" key="1">
    <citation type="submission" date="2024-11" db="EMBL/GenBank/DDBJ databases">
        <title>Adaptive evolution of stress response genes in parasites aligns with host niche diversity.</title>
        <authorList>
            <person name="Hahn C."/>
            <person name="Resl P."/>
        </authorList>
    </citation>
    <scope>NUCLEOTIDE SEQUENCE [LARGE SCALE GENOMIC DNA]</scope>
    <source>
        <strain evidence="4">EGGRZ-B1_66</strain>
        <tissue evidence="4">Body</tissue>
    </source>
</reference>
<dbReference type="InterPro" id="IPR014753">
    <property type="entry name" value="Arrestin_N"/>
</dbReference>
<evidence type="ECO:0000259" key="2">
    <source>
        <dbReference type="Pfam" id="PF00339"/>
    </source>
</evidence>
<dbReference type="Pfam" id="PF00339">
    <property type="entry name" value="Arrestin_N"/>
    <property type="match status" value="1"/>
</dbReference>
<comment type="caution">
    <text evidence="4">The sequence shown here is derived from an EMBL/GenBank/DDBJ whole genome shotgun (WGS) entry which is preliminary data.</text>
</comment>
<comment type="similarity">
    <text evidence="1">Belongs to the arrestin family.</text>
</comment>
<name>A0ABD2QK73_9PLAT</name>
<evidence type="ECO:0000313" key="5">
    <source>
        <dbReference type="Proteomes" id="UP001626550"/>
    </source>
</evidence>
<protein>
    <submittedName>
        <fullName evidence="4">Beta-arrestin-1</fullName>
    </submittedName>
</protein>
<evidence type="ECO:0000313" key="4">
    <source>
        <dbReference type="EMBL" id="KAL3319828.1"/>
    </source>
</evidence>
<dbReference type="InterPro" id="IPR014756">
    <property type="entry name" value="Ig_E-set"/>
</dbReference>
<dbReference type="InterPro" id="IPR000698">
    <property type="entry name" value="Arrestin"/>
</dbReference>
<dbReference type="SUPFAM" id="SSF81296">
    <property type="entry name" value="E set domains"/>
    <property type="match status" value="3"/>
</dbReference>
<evidence type="ECO:0000259" key="3">
    <source>
        <dbReference type="Pfam" id="PF02752"/>
    </source>
</evidence>
<feature type="domain" description="Arrestin-like N-terminal" evidence="2">
    <location>
        <begin position="142"/>
        <end position="220"/>
    </location>
</feature>
<organism evidence="4 5">
    <name type="scientific">Cichlidogyrus casuarinus</name>
    <dbReference type="NCBI Taxonomy" id="1844966"/>
    <lineage>
        <taxon>Eukaryota</taxon>
        <taxon>Metazoa</taxon>
        <taxon>Spiralia</taxon>
        <taxon>Lophotrochozoa</taxon>
        <taxon>Platyhelminthes</taxon>
        <taxon>Monogenea</taxon>
        <taxon>Monopisthocotylea</taxon>
        <taxon>Dactylogyridea</taxon>
        <taxon>Ancyrocephalidae</taxon>
        <taxon>Cichlidogyrus</taxon>
    </lineage>
</organism>
<dbReference type="AlphaFoldDB" id="A0ABD2QK73"/>
<dbReference type="Pfam" id="PF02752">
    <property type="entry name" value="Arrestin_C"/>
    <property type="match status" value="1"/>
</dbReference>
<keyword evidence="5" id="KW-1185">Reference proteome</keyword>
<dbReference type="InterPro" id="IPR011021">
    <property type="entry name" value="Arrestin-like_N"/>
</dbReference>
<evidence type="ECO:0000256" key="1">
    <source>
        <dbReference type="ARBA" id="ARBA00005298"/>
    </source>
</evidence>